<feature type="transmembrane region" description="Helical" evidence="1">
    <location>
        <begin position="146"/>
        <end position="162"/>
    </location>
</feature>
<proteinExistence type="predicted"/>
<dbReference type="Gene3D" id="1.10.3730.20">
    <property type="match status" value="1"/>
</dbReference>
<feature type="transmembrane region" description="Helical" evidence="1">
    <location>
        <begin position="260"/>
        <end position="279"/>
    </location>
</feature>
<keyword evidence="1" id="KW-0812">Transmembrane</keyword>
<keyword evidence="1" id="KW-1133">Transmembrane helix</keyword>
<reference evidence="4" key="1">
    <citation type="submission" date="2016-10" db="EMBL/GenBank/DDBJ databases">
        <authorList>
            <person name="Varghese N."/>
            <person name="Submissions S."/>
        </authorList>
    </citation>
    <scope>NUCLEOTIDE SEQUENCE [LARGE SCALE GENOMIC DNA]</scope>
    <source>
        <strain evidence="4">DSM 7481</strain>
    </source>
</reference>
<gene>
    <name evidence="3" type="ORF">SAMN04489710_10679</name>
</gene>
<feature type="transmembrane region" description="Helical" evidence="1">
    <location>
        <begin position="120"/>
        <end position="139"/>
    </location>
</feature>
<dbReference type="SUPFAM" id="SSF103481">
    <property type="entry name" value="Multidrug resistance efflux transporter EmrE"/>
    <property type="match status" value="2"/>
</dbReference>
<feature type="transmembrane region" description="Helical" evidence="1">
    <location>
        <begin position="27"/>
        <end position="44"/>
    </location>
</feature>
<keyword evidence="4" id="KW-1185">Reference proteome</keyword>
<dbReference type="PANTHER" id="PTHR22911:SF103">
    <property type="entry name" value="BLR2811 PROTEIN"/>
    <property type="match status" value="1"/>
</dbReference>
<name>A0A1I1VBM5_9BURK</name>
<dbReference type="PANTHER" id="PTHR22911">
    <property type="entry name" value="ACYL-MALONYL CONDENSING ENZYME-RELATED"/>
    <property type="match status" value="1"/>
</dbReference>
<evidence type="ECO:0000313" key="4">
    <source>
        <dbReference type="Proteomes" id="UP000199517"/>
    </source>
</evidence>
<organism evidence="3 4">
    <name type="scientific">Paracidovorax konjaci</name>
    <dbReference type="NCBI Taxonomy" id="32040"/>
    <lineage>
        <taxon>Bacteria</taxon>
        <taxon>Pseudomonadati</taxon>
        <taxon>Pseudomonadota</taxon>
        <taxon>Betaproteobacteria</taxon>
        <taxon>Burkholderiales</taxon>
        <taxon>Comamonadaceae</taxon>
        <taxon>Paracidovorax</taxon>
    </lineage>
</organism>
<sequence>MARPAHAPATAAAGAASGHGRTDLRRALGGIALTVAACACFAVLDATSKHVALAGMPLVMALWLRYVCQAVLTTAYVLHREGRGALRTTQPRFQALRAVLFAATSFFGYQSLRFMPLAEFTAIVATTPLCVTLVAAFWLRQRVSPARWVLVAAGLAGAVLIVRPGGAVFTWALLLPLAMLACGTGYQVISSTMAGRESPATTQLYTGWLATALVSLAVPFAWAAVPDPWLWAGTFVMGLASALGHLMLLNAYARATPPTIAPFLYSQIAFAMLAGWWVYGHVPDGVSMLGMAAIAASGVAGAWLTVREAR</sequence>
<accession>A0A1I1VBM5</accession>
<dbReference type="RefSeq" id="WP_092952025.1">
    <property type="nucleotide sequence ID" value="NZ_FOMQ01000006.1"/>
</dbReference>
<evidence type="ECO:0000313" key="3">
    <source>
        <dbReference type="EMBL" id="SFD78513.1"/>
    </source>
</evidence>
<dbReference type="OrthoDB" id="8584557at2"/>
<feature type="transmembrane region" description="Helical" evidence="1">
    <location>
        <begin position="285"/>
        <end position="306"/>
    </location>
</feature>
<feature type="transmembrane region" description="Helical" evidence="1">
    <location>
        <begin position="229"/>
        <end position="248"/>
    </location>
</feature>
<protein>
    <submittedName>
        <fullName evidence="3">Threonine/homoserine efflux transporter RhtA</fullName>
    </submittedName>
</protein>
<dbReference type="Pfam" id="PF00892">
    <property type="entry name" value="EamA"/>
    <property type="match status" value="1"/>
</dbReference>
<feature type="transmembrane region" description="Helical" evidence="1">
    <location>
        <begin position="168"/>
        <end position="189"/>
    </location>
</feature>
<feature type="transmembrane region" description="Helical" evidence="1">
    <location>
        <begin position="56"/>
        <end position="78"/>
    </location>
</feature>
<dbReference type="InterPro" id="IPR037185">
    <property type="entry name" value="EmrE-like"/>
</dbReference>
<dbReference type="STRING" id="32040.SAMN04489710_10679"/>
<feature type="transmembrane region" description="Helical" evidence="1">
    <location>
        <begin position="201"/>
        <end position="223"/>
    </location>
</feature>
<dbReference type="GO" id="GO:0016020">
    <property type="term" value="C:membrane"/>
    <property type="evidence" value="ECO:0007669"/>
    <property type="project" value="InterPro"/>
</dbReference>
<evidence type="ECO:0000259" key="2">
    <source>
        <dbReference type="Pfam" id="PF00892"/>
    </source>
</evidence>
<dbReference type="AlphaFoldDB" id="A0A1I1VBM5"/>
<keyword evidence="1" id="KW-0472">Membrane</keyword>
<evidence type="ECO:0000256" key="1">
    <source>
        <dbReference type="SAM" id="Phobius"/>
    </source>
</evidence>
<dbReference type="EMBL" id="FOMQ01000006">
    <property type="protein sequence ID" value="SFD78513.1"/>
    <property type="molecule type" value="Genomic_DNA"/>
</dbReference>
<dbReference type="Proteomes" id="UP000199517">
    <property type="component" value="Unassembled WGS sequence"/>
</dbReference>
<feature type="transmembrane region" description="Helical" evidence="1">
    <location>
        <begin position="98"/>
        <end position="114"/>
    </location>
</feature>
<feature type="domain" description="EamA" evidence="2">
    <location>
        <begin position="30"/>
        <end position="162"/>
    </location>
</feature>
<dbReference type="InterPro" id="IPR000620">
    <property type="entry name" value="EamA_dom"/>
</dbReference>